<gene>
    <name evidence="1" type="ORF">B4109_3239</name>
</gene>
<evidence type="ECO:0008006" key="3">
    <source>
        <dbReference type="Google" id="ProtNLM"/>
    </source>
</evidence>
<organism evidence="1 2">
    <name type="scientific">Geobacillus stearothermophilus</name>
    <name type="common">Bacillus stearothermophilus</name>
    <dbReference type="NCBI Taxonomy" id="1422"/>
    <lineage>
        <taxon>Bacteria</taxon>
        <taxon>Bacillati</taxon>
        <taxon>Bacillota</taxon>
        <taxon>Bacilli</taxon>
        <taxon>Bacillales</taxon>
        <taxon>Anoxybacillaceae</taxon>
        <taxon>Geobacillus</taxon>
    </lineage>
</organism>
<dbReference type="RefSeq" id="WP_061567656.1">
    <property type="nucleotide sequence ID" value="NZ_LQYV01000138.1"/>
</dbReference>
<comment type="caution">
    <text evidence="1">The sequence shown here is derived from an EMBL/GenBank/DDBJ whole genome shotgun (WGS) entry which is preliminary data.</text>
</comment>
<evidence type="ECO:0000313" key="2">
    <source>
        <dbReference type="Proteomes" id="UP000075424"/>
    </source>
</evidence>
<proteinExistence type="predicted"/>
<reference evidence="1 2" key="1">
    <citation type="submission" date="2016-01" db="EMBL/GenBank/DDBJ databases">
        <title>Draft Genome Sequences of Seven Thermophilic Sporeformers Isolated from Foods.</title>
        <authorList>
            <person name="Berendsen E.M."/>
            <person name="Wells-Bennik M.H."/>
            <person name="Krawcyk A.O."/>
            <person name="De Jong A."/>
            <person name="Holsappel S."/>
            <person name="Eijlander R.T."/>
            <person name="Kuipers O.P."/>
        </authorList>
    </citation>
    <scope>NUCLEOTIDE SEQUENCE [LARGE SCALE GENOMIC DNA]</scope>
    <source>
        <strain evidence="1 2">B4109</strain>
    </source>
</reference>
<dbReference type="Proteomes" id="UP000075424">
    <property type="component" value="Unassembled WGS sequence"/>
</dbReference>
<dbReference type="Pfam" id="PF04404">
    <property type="entry name" value="ERF"/>
    <property type="match status" value="1"/>
</dbReference>
<name>A0A150M8W1_GEOSE</name>
<protein>
    <recommendedName>
        <fullName evidence="3">ERF family protein</fullName>
    </recommendedName>
</protein>
<dbReference type="EMBL" id="LQYV01000138">
    <property type="protein sequence ID" value="KYD21034.1"/>
    <property type="molecule type" value="Genomic_DNA"/>
</dbReference>
<sequence>MNRSESIANIAAALCQFQAECPAPKKTATNPHFQSKYSPLEEIVTTIKPYLAKHGLSFFQSTTTEGDYICVTTLLLHTSGEYIESDPLKLPMGKVTAQGAGSAVTYARRYSLCAALGIAAEDDDDANAAEAGMSQKASEKQLNYIDSLLNKKASDKYPKQALYERLKEQMGVTHDMEEWTIDEASRAISILTGKGQQK</sequence>
<dbReference type="AlphaFoldDB" id="A0A150M8W1"/>
<evidence type="ECO:0000313" key="1">
    <source>
        <dbReference type="EMBL" id="KYD21034.1"/>
    </source>
</evidence>
<accession>A0A150M8W1</accession>
<dbReference type="PATRIC" id="fig|1422.18.peg.1812"/>
<dbReference type="InterPro" id="IPR007499">
    <property type="entry name" value="ERF_bacteria_virus"/>
</dbReference>